<dbReference type="GO" id="GO:0006083">
    <property type="term" value="P:acetate metabolic process"/>
    <property type="evidence" value="ECO:0007669"/>
    <property type="project" value="TreeGrafter"/>
</dbReference>
<feature type="binding site" evidence="6">
    <location>
        <position position="376"/>
    </location>
    <ligand>
        <name>Mg(2+)</name>
        <dbReference type="ChEBI" id="CHEBI:18420"/>
    </ligand>
</feature>
<dbReference type="HAMAP" id="MF_00020">
    <property type="entry name" value="Acetate_kinase"/>
    <property type="match status" value="1"/>
</dbReference>
<dbReference type="PANTHER" id="PTHR21060:SF15">
    <property type="entry name" value="ACETATE KINASE-RELATED"/>
    <property type="match status" value="1"/>
</dbReference>
<evidence type="ECO:0000256" key="5">
    <source>
        <dbReference type="ARBA" id="ARBA00022840"/>
    </source>
</evidence>
<keyword evidence="2 6" id="KW-0808">Transferase</keyword>
<dbReference type="PROSITE" id="PS01075">
    <property type="entry name" value="ACETATE_KINASE_1"/>
    <property type="match status" value="1"/>
</dbReference>
<proteinExistence type="inferred from homology"/>
<dbReference type="Gene3D" id="3.30.420.40">
    <property type="match status" value="2"/>
</dbReference>
<dbReference type="InterPro" id="IPR000890">
    <property type="entry name" value="Aliphatic_acid_kin_short-chain"/>
</dbReference>
<keyword evidence="6" id="KW-0460">Magnesium</keyword>
<dbReference type="PIRSF" id="PIRSF000722">
    <property type="entry name" value="Acetate_prop_kin"/>
    <property type="match status" value="1"/>
</dbReference>
<comment type="subcellular location">
    <subcellularLocation>
        <location evidence="6">Cytoplasm</location>
    </subcellularLocation>
</comment>
<evidence type="ECO:0000256" key="6">
    <source>
        <dbReference type="HAMAP-Rule" id="MF_00020"/>
    </source>
</evidence>
<evidence type="ECO:0000256" key="4">
    <source>
        <dbReference type="ARBA" id="ARBA00022777"/>
    </source>
</evidence>
<comment type="similarity">
    <text evidence="1 6 7">Belongs to the acetokinase family.</text>
</comment>
<accession>A0A0W0U8Z1</accession>
<comment type="cofactor">
    <cofactor evidence="6">
        <name>Mg(2+)</name>
        <dbReference type="ChEBI" id="CHEBI:18420"/>
    </cofactor>
    <cofactor evidence="6">
        <name>Mn(2+)</name>
        <dbReference type="ChEBI" id="CHEBI:29035"/>
    </cofactor>
    <text evidence="6">Mg(2+). Can also accept Mn(2+).</text>
</comment>
<dbReference type="GO" id="GO:0000287">
    <property type="term" value="F:magnesium ion binding"/>
    <property type="evidence" value="ECO:0007669"/>
    <property type="project" value="UniProtKB-UniRule"/>
</dbReference>
<dbReference type="Proteomes" id="UP000054785">
    <property type="component" value="Unassembled WGS sequence"/>
</dbReference>
<dbReference type="InterPro" id="IPR023865">
    <property type="entry name" value="Aliphatic_acid_kinase_CS"/>
</dbReference>
<dbReference type="GO" id="GO:0005524">
    <property type="term" value="F:ATP binding"/>
    <property type="evidence" value="ECO:0007669"/>
    <property type="project" value="UniProtKB-KW"/>
</dbReference>
<organism evidence="8 9">
    <name type="scientific">Legionella geestiana</name>
    <dbReference type="NCBI Taxonomy" id="45065"/>
    <lineage>
        <taxon>Bacteria</taxon>
        <taxon>Pseudomonadati</taxon>
        <taxon>Pseudomonadota</taxon>
        <taxon>Gammaproteobacteria</taxon>
        <taxon>Legionellales</taxon>
        <taxon>Legionellaceae</taxon>
        <taxon>Legionella</taxon>
    </lineage>
</organism>
<feature type="binding site" evidence="6">
    <location>
        <position position="14"/>
    </location>
    <ligand>
        <name>ATP</name>
        <dbReference type="ChEBI" id="CHEBI:30616"/>
    </ligand>
</feature>
<dbReference type="PATRIC" id="fig|45065.4.peg.281"/>
<dbReference type="UniPathway" id="UPA00340">
    <property type="reaction ID" value="UER00458"/>
</dbReference>
<comment type="pathway">
    <text evidence="6">Metabolic intermediate biosynthesis; acetyl-CoA biosynthesis; acetyl-CoA from acetate: step 1/2.</text>
</comment>
<dbReference type="PANTHER" id="PTHR21060">
    <property type="entry name" value="ACETATE KINASE"/>
    <property type="match status" value="1"/>
</dbReference>
<dbReference type="NCBIfam" id="TIGR00016">
    <property type="entry name" value="ackA"/>
    <property type="match status" value="1"/>
</dbReference>
<dbReference type="EC" id="2.7.2.1" evidence="6"/>
<dbReference type="InterPro" id="IPR004372">
    <property type="entry name" value="Ac/propionate_kinase"/>
</dbReference>
<dbReference type="InterPro" id="IPR043129">
    <property type="entry name" value="ATPase_NBD"/>
</dbReference>
<dbReference type="GO" id="GO:0005737">
    <property type="term" value="C:cytoplasm"/>
    <property type="evidence" value="ECO:0007669"/>
    <property type="project" value="UniProtKB-SubCell"/>
</dbReference>
<dbReference type="GO" id="GO:0006085">
    <property type="term" value="P:acetyl-CoA biosynthetic process"/>
    <property type="evidence" value="ECO:0007669"/>
    <property type="project" value="UniProtKB-UniRule"/>
</dbReference>
<feature type="binding site" evidence="6">
    <location>
        <position position="85"/>
    </location>
    <ligand>
        <name>substrate</name>
    </ligand>
</feature>
<evidence type="ECO:0000313" key="9">
    <source>
        <dbReference type="Proteomes" id="UP000054785"/>
    </source>
</evidence>
<keyword evidence="6" id="KW-0963">Cytoplasm</keyword>
<dbReference type="OrthoDB" id="9802453at2"/>
<evidence type="ECO:0000256" key="1">
    <source>
        <dbReference type="ARBA" id="ARBA00008748"/>
    </source>
</evidence>
<dbReference type="SUPFAM" id="SSF53067">
    <property type="entry name" value="Actin-like ATPase domain"/>
    <property type="match status" value="2"/>
</dbReference>
<gene>
    <name evidence="6 8" type="primary">ackA</name>
    <name evidence="8" type="ORF">Lgee_0265</name>
</gene>
<dbReference type="EMBL" id="LNYC01000005">
    <property type="protein sequence ID" value="KTD04235.1"/>
    <property type="molecule type" value="Genomic_DNA"/>
</dbReference>
<evidence type="ECO:0000313" key="8">
    <source>
        <dbReference type="EMBL" id="KTD04235.1"/>
    </source>
</evidence>
<keyword evidence="9" id="KW-1185">Reference proteome</keyword>
<keyword evidence="5 6" id="KW-0067">ATP-binding</keyword>
<dbReference type="AlphaFoldDB" id="A0A0W0U8Z1"/>
<feature type="active site" description="Proton donor/acceptor" evidence="6">
    <location>
        <position position="142"/>
    </location>
</feature>
<protein>
    <recommendedName>
        <fullName evidence="6">Acetate kinase</fullName>
        <ecNumber evidence="6">2.7.2.1</ecNumber>
    </recommendedName>
    <alternativeName>
        <fullName evidence="6">Acetokinase</fullName>
    </alternativeName>
</protein>
<comment type="caution">
    <text evidence="8">The sequence shown here is derived from an EMBL/GenBank/DDBJ whole genome shotgun (WGS) entry which is preliminary data.</text>
</comment>
<feature type="site" description="Transition state stabilizer" evidence="6">
    <location>
        <position position="174"/>
    </location>
</feature>
<name>A0A0W0U8Z1_9GAMM</name>
<sequence>MRVLTLNAGSSSLKYKLFEHQGETTTELLRGLVENIGESQGVWHHTRVQTNTHTHTFANHGEALEALAAMLLKTENVTVEAVGHRVVHGGAEWYQPTPITEAVLNAIEALVPLAPLHNPANIAGIRFAMHAFPNAFQVAIFDTGFHHTLPPKAHQYAIDAQTAKRHRIRRYGFHGINHDYVTLKAAAFLGKPRETCQLISLHLGNGASACLVMDGESVDTSMGMTPLAGLIMGTRSGDIDPAIVLYLQRQGFTADAVDRLLNQQSGLMGVAGDNDLRRLLAREENGDESARLAIAMYIYSIQKTIGAYLSQTDALDGLIFTGGVGENAVSIRERVMRPLAHLGFALDEDLNAARATADCSRLSCSGIPILMVRGDEERFMTELVMQLYASR</sequence>
<dbReference type="GO" id="GO:0008776">
    <property type="term" value="F:acetate kinase activity"/>
    <property type="evidence" value="ECO:0007669"/>
    <property type="project" value="UniProtKB-UniRule"/>
</dbReference>
<comment type="function">
    <text evidence="6">Catalyzes the formation of acetyl phosphate from acetate and ATP. Can also catalyze the reverse reaction.</text>
</comment>
<feature type="site" description="Transition state stabilizer" evidence="6">
    <location>
        <position position="235"/>
    </location>
</feature>
<feature type="binding site" evidence="6">
    <location>
        <position position="7"/>
    </location>
    <ligand>
        <name>Mg(2+)</name>
        <dbReference type="ChEBI" id="CHEBI:18420"/>
    </ligand>
</feature>
<keyword evidence="4 6" id="KW-0418">Kinase</keyword>
<comment type="subunit">
    <text evidence="6">Homodimer.</text>
</comment>
<reference evidence="8 9" key="1">
    <citation type="submission" date="2015-11" db="EMBL/GenBank/DDBJ databases">
        <title>Genomic analysis of 38 Legionella species identifies large and diverse effector repertoires.</title>
        <authorList>
            <person name="Burstein D."/>
            <person name="Amaro F."/>
            <person name="Zusman T."/>
            <person name="Lifshitz Z."/>
            <person name="Cohen O."/>
            <person name="Gilbert J.A."/>
            <person name="Pupko T."/>
            <person name="Shuman H.A."/>
            <person name="Segal G."/>
        </authorList>
    </citation>
    <scope>NUCLEOTIDE SEQUENCE [LARGE SCALE GENOMIC DNA]</scope>
    <source>
        <strain evidence="8 9">ATCC 49504</strain>
    </source>
</reference>
<dbReference type="STRING" id="45065.Lgee_0265"/>
<comment type="catalytic activity">
    <reaction evidence="6">
        <text>acetate + ATP = acetyl phosphate + ADP</text>
        <dbReference type="Rhea" id="RHEA:11352"/>
        <dbReference type="ChEBI" id="CHEBI:22191"/>
        <dbReference type="ChEBI" id="CHEBI:30089"/>
        <dbReference type="ChEBI" id="CHEBI:30616"/>
        <dbReference type="ChEBI" id="CHEBI:456216"/>
        <dbReference type="EC" id="2.7.2.1"/>
    </reaction>
</comment>
<keyword evidence="6" id="KW-0479">Metal-binding</keyword>
<keyword evidence="3 6" id="KW-0547">Nucleotide-binding</keyword>
<feature type="binding site" evidence="6">
    <location>
        <begin position="275"/>
        <end position="277"/>
    </location>
    <ligand>
        <name>ATP</name>
        <dbReference type="ChEBI" id="CHEBI:30616"/>
    </ligand>
</feature>
<dbReference type="PRINTS" id="PR00471">
    <property type="entry name" value="ACETATEKNASE"/>
</dbReference>
<feature type="binding site" evidence="6">
    <location>
        <begin position="323"/>
        <end position="327"/>
    </location>
    <ligand>
        <name>ATP</name>
        <dbReference type="ChEBI" id="CHEBI:30616"/>
    </ligand>
</feature>
<dbReference type="Pfam" id="PF00871">
    <property type="entry name" value="Acetate_kinase"/>
    <property type="match status" value="1"/>
</dbReference>
<evidence type="ECO:0000256" key="2">
    <source>
        <dbReference type="ARBA" id="ARBA00022679"/>
    </source>
</evidence>
<evidence type="ECO:0000256" key="3">
    <source>
        <dbReference type="ARBA" id="ARBA00022741"/>
    </source>
</evidence>
<feature type="binding site" evidence="6">
    <location>
        <begin position="202"/>
        <end position="206"/>
    </location>
    <ligand>
        <name>ATP</name>
        <dbReference type="ChEBI" id="CHEBI:30616"/>
    </ligand>
</feature>
<evidence type="ECO:0000256" key="7">
    <source>
        <dbReference type="RuleBase" id="RU003835"/>
    </source>
</evidence>
<dbReference type="RefSeq" id="WP_028387070.1">
    <property type="nucleotide sequence ID" value="NZ_CAAAHN010000001.1"/>
</dbReference>